<evidence type="ECO:0000313" key="3">
    <source>
        <dbReference type="EMBL" id="AMO23742.1"/>
    </source>
</evidence>
<dbReference type="EMBL" id="CP010951">
    <property type="protein sequence ID" value="AMO23742.1"/>
    <property type="molecule type" value="Genomic_DNA"/>
</dbReference>
<evidence type="ECO:0000313" key="4">
    <source>
        <dbReference type="Proteomes" id="UP000070433"/>
    </source>
</evidence>
<feature type="region of interest" description="Disordered" evidence="1">
    <location>
        <begin position="1"/>
        <end position="32"/>
    </location>
</feature>
<dbReference type="PATRIC" id="fig|94132.3.peg.2804"/>
<accession>A0A127K023</accession>
<evidence type="ECO:0000259" key="2">
    <source>
        <dbReference type="Pfam" id="PF09537"/>
    </source>
</evidence>
<dbReference type="RefSeq" id="WP_082793189.1">
    <property type="nucleotide sequence ID" value="NZ_CP010951.1"/>
</dbReference>
<dbReference type="Proteomes" id="UP000070433">
    <property type="component" value="Chromosome"/>
</dbReference>
<name>A0A127K023_9BURK</name>
<dbReference type="OrthoDB" id="282393at2"/>
<keyword evidence="4" id="KW-1185">Reference proteome</keyword>
<evidence type="ECO:0000256" key="1">
    <source>
        <dbReference type="SAM" id="MobiDB-lite"/>
    </source>
</evidence>
<feature type="compositionally biased region" description="Low complexity" evidence="1">
    <location>
        <begin position="191"/>
        <end position="201"/>
    </location>
</feature>
<dbReference type="NCBIfam" id="TIGR02284">
    <property type="entry name" value="PA2169 family four-helix-bundle protein"/>
    <property type="match status" value="1"/>
</dbReference>
<proteinExistence type="predicted"/>
<dbReference type="InterPro" id="IPR011971">
    <property type="entry name" value="CHP02284"/>
</dbReference>
<feature type="compositionally biased region" description="Basic and acidic residues" evidence="1">
    <location>
        <begin position="170"/>
        <end position="183"/>
    </location>
</feature>
<dbReference type="AlphaFoldDB" id="A0A127K023"/>
<reference evidence="3 4" key="1">
    <citation type="journal article" date="2014" name="Int. J. Syst. Evol. Microbiol.">
        <title>Ramlibacter solisilvae sp. nov., isolated from forest soil, and emended description of the genus Ramlibacter.</title>
        <authorList>
            <person name="Lee H.J."/>
            <person name="Lee S.H."/>
            <person name="Lee S.S."/>
            <person name="Lee J.S."/>
            <person name="Kim Y."/>
            <person name="Kim S.C."/>
            <person name="Jeon C.O."/>
        </authorList>
    </citation>
    <scope>NUCLEOTIDE SEQUENCE [LARGE SCALE GENOMIC DNA]</scope>
    <source>
        <strain evidence="3 4">5-10</strain>
    </source>
</reference>
<protein>
    <recommendedName>
        <fullName evidence="2">DUF2383 domain-containing protein</fullName>
    </recommendedName>
</protein>
<dbReference type="InterPro" id="IPR009078">
    <property type="entry name" value="Ferritin-like_SF"/>
</dbReference>
<dbReference type="Gene3D" id="1.20.1260.10">
    <property type="match status" value="1"/>
</dbReference>
<dbReference type="SUPFAM" id="SSF47240">
    <property type="entry name" value="Ferritin-like"/>
    <property type="match status" value="1"/>
</dbReference>
<organism evidence="3 4">
    <name type="scientific">Ramlibacter tataouinensis</name>
    <dbReference type="NCBI Taxonomy" id="94132"/>
    <lineage>
        <taxon>Bacteria</taxon>
        <taxon>Pseudomonadati</taxon>
        <taxon>Pseudomonadota</taxon>
        <taxon>Betaproteobacteria</taxon>
        <taxon>Burkholderiales</taxon>
        <taxon>Comamonadaceae</taxon>
        <taxon>Ramlibacter</taxon>
    </lineage>
</organism>
<feature type="compositionally biased region" description="Basic and acidic residues" evidence="1">
    <location>
        <begin position="1"/>
        <end position="16"/>
    </location>
</feature>
<dbReference type="InterPro" id="IPR019052">
    <property type="entry name" value="DUF2383"/>
</dbReference>
<sequence length="353" mass="37989">MAAEDRGLNRDPLDRDPLDDESMSRSTASHPVGTGIGAVGGAVAGAAAGGALAGATAGVVGGPAGMAVGGAIGAVVGALAGHAAAEAINPEAEERHWREKYESEPYYEAGRSFDDYRPAYRLGVTGRSRYQDWDAAEAQLRSEWDRTRADSALDWEGARPASRAAWDRVDASLRERTRDDRMRGSPGGGAAAAVGDMQAAGNDSGDQRDVIDVLQDLAECALDGEYGFRECAAQARRADLKATLMQRAVECRRATQELNEQVRALGGRVEEHGSAAAAMHRGWVALRTALATYDDKAVLEECERGEDNAVARYRKAMKKPLPADVKQMVERQMQGVQRNHDQIKMLRDQLRRA</sequence>
<feature type="region of interest" description="Disordered" evidence="1">
    <location>
        <begin position="170"/>
        <end position="206"/>
    </location>
</feature>
<feature type="domain" description="DUF2383" evidence="2">
    <location>
        <begin position="209"/>
        <end position="319"/>
    </location>
</feature>
<gene>
    <name evidence="3" type="ORF">UC35_13765</name>
</gene>
<dbReference type="Pfam" id="PF09537">
    <property type="entry name" value="DUF2383"/>
    <property type="match status" value="1"/>
</dbReference>
<dbReference type="InterPro" id="IPR012347">
    <property type="entry name" value="Ferritin-like"/>
</dbReference>